<evidence type="ECO:0000256" key="2">
    <source>
        <dbReference type="ARBA" id="ARBA00010231"/>
    </source>
</evidence>
<sequence>MFFFTIILHFSTLNHCPKAFITNESKNKKHYTANMEQAIADKINQWLNGDYDEATKNVIRQLQADGNEAELTDAFYRNLEFGTGGLRGIMGVGSNRMNKYTVGMATQGLANYLKKSYPDQTISVAIAHDSRNNSDFFARVTADVFSANGIQVYLFKAMRPTPELSFAIRHFGCKSGVVLTASHNPKEYNGYKAYWNDGAQIVAPHDKNIIGEVESITSPSEVKWQRAEENIRLVGEDVDKVYIERVLGLSVNKDMILRQKNLKIVYTPLHGTGITLVPQVLEKLGFANVNVVTEQATPDGNFPTVVFPNPEEHEAMSLAVKKAKELDADLAMATDPDADRVGIAVKNHKGEWQLLNGNQTGTVLFYYMLNAWKNAGKIMGKEFVVKTIVTTNLWDKMAEKFGVECFNTLTGFKYIAGVIRELEGQKQFILGGEESYGYMLGDFVRDKDAVASCAMIAETVAYAKDKNMSLFDLMMEVYLQFGFYKEGMISITKKGRDGAQEIQNMMAGLRANPPKSINGSRTVKMYDYKTSVETDLLTGQTTKIEMESSNVLQFLLENGDKVSARPSGTEPKIKFYFSVNAPLARKEDYDLVDAQLDAKIAGIIADLNLK</sequence>
<evidence type="ECO:0000259" key="7">
    <source>
        <dbReference type="Pfam" id="PF02878"/>
    </source>
</evidence>
<dbReference type="PRINTS" id="PR00509">
    <property type="entry name" value="PGMPMM"/>
</dbReference>
<evidence type="ECO:0000256" key="6">
    <source>
        <dbReference type="ARBA" id="ARBA00023235"/>
    </source>
</evidence>
<evidence type="ECO:0000313" key="11">
    <source>
        <dbReference type="Proteomes" id="UP000199514"/>
    </source>
</evidence>
<dbReference type="Gene3D" id="3.30.310.50">
    <property type="entry name" value="Alpha-D-phosphohexomutase, C-terminal domain"/>
    <property type="match status" value="1"/>
</dbReference>
<dbReference type="GO" id="GO:0006166">
    <property type="term" value="P:purine ribonucleoside salvage"/>
    <property type="evidence" value="ECO:0007669"/>
    <property type="project" value="TreeGrafter"/>
</dbReference>
<dbReference type="InterPro" id="IPR005841">
    <property type="entry name" value="Alpha-D-phosphohexomutase_SF"/>
</dbReference>
<dbReference type="InterPro" id="IPR016066">
    <property type="entry name" value="A-D-PHexomutase_CS"/>
</dbReference>
<organism evidence="10 11">
    <name type="scientific">Flexibacter flexilis DSM 6793</name>
    <dbReference type="NCBI Taxonomy" id="927664"/>
    <lineage>
        <taxon>Bacteria</taxon>
        <taxon>Pseudomonadati</taxon>
        <taxon>Bacteroidota</taxon>
        <taxon>Cytophagia</taxon>
        <taxon>Cytophagales</taxon>
        <taxon>Flexibacteraceae</taxon>
        <taxon>Flexibacter</taxon>
    </lineage>
</organism>
<dbReference type="PROSITE" id="PS00710">
    <property type="entry name" value="PGM_PMM"/>
    <property type="match status" value="1"/>
</dbReference>
<comment type="cofactor">
    <cofactor evidence="1">
        <name>Mg(2+)</name>
        <dbReference type="ChEBI" id="CHEBI:18420"/>
    </cofactor>
</comment>
<keyword evidence="5" id="KW-0460">Magnesium</keyword>
<gene>
    <name evidence="10" type="ORF">SAMN05421780_11185</name>
</gene>
<dbReference type="SUPFAM" id="SSF55957">
    <property type="entry name" value="Phosphoglucomutase, C-terminal domain"/>
    <property type="match status" value="1"/>
</dbReference>
<dbReference type="Pfam" id="PF02878">
    <property type="entry name" value="PGM_PMM_I"/>
    <property type="match status" value="1"/>
</dbReference>
<dbReference type="InterPro" id="IPR016055">
    <property type="entry name" value="A-D-PHexomutase_a/b/a-I/II/III"/>
</dbReference>
<dbReference type="GO" id="GO:0008973">
    <property type="term" value="F:phosphopentomutase activity"/>
    <property type="evidence" value="ECO:0007669"/>
    <property type="project" value="TreeGrafter"/>
</dbReference>
<keyword evidence="4" id="KW-0479">Metal-binding</keyword>
<evidence type="ECO:0000313" key="10">
    <source>
        <dbReference type="EMBL" id="SFC88383.1"/>
    </source>
</evidence>
<accession>A0A1I1N0M0</accession>
<dbReference type="InterPro" id="IPR005844">
    <property type="entry name" value="A-D-PHexomutase_a/b/a-I"/>
</dbReference>
<dbReference type="CDD" id="cd05799">
    <property type="entry name" value="PGM2"/>
    <property type="match status" value="1"/>
</dbReference>
<feature type="domain" description="Alpha-D-phosphohexomutase alpha/beta/alpha" evidence="7">
    <location>
        <begin position="80"/>
        <end position="218"/>
    </location>
</feature>
<proteinExistence type="inferred from homology"/>
<feature type="domain" description="Alpha-D-phosphohexomutase alpha/beta/alpha" evidence="9">
    <location>
        <begin position="356"/>
        <end position="476"/>
    </location>
</feature>
<dbReference type="Pfam" id="PF02880">
    <property type="entry name" value="PGM_PMM_III"/>
    <property type="match status" value="1"/>
</dbReference>
<evidence type="ECO:0000259" key="8">
    <source>
        <dbReference type="Pfam" id="PF02879"/>
    </source>
</evidence>
<dbReference type="SUPFAM" id="SSF53738">
    <property type="entry name" value="Phosphoglucomutase, first 3 domains"/>
    <property type="match status" value="3"/>
</dbReference>
<name>A0A1I1N0M0_9BACT</name>
<feature type="domain" description="Alpha-D-phosphohexomutase alpha/beta/alpha" evidence="8">
    <location>
        <begin position="242"/>
        <end position="347"/>
    </location>
</feature>
<dbReference type="Gene3D" id="3.40.120.10">
    <property type="entry name" value="Alpha-D-Glucose-1,6-Bisphosphate, subunit A, domain 3"/>
    <property type="match status" value="3"/>
</dbReference>
<dbReference type="STRING" id="927664.SAMN05421780_11185"/>
<dbReference type="GO" id="GO:0005975">
    <property type="term" value="P:carbohydrate metabolic process"/>
    <property type="evidence" value="ECO:0007669"/>
    <property type="project" value="InterPro"/>
</dbReference>
<dbReference type="AlphaFoldDB" id="A0A1I1N0M0"/>
<comment type="similarity">
    <text evidence="2">Belongs to the phosphohexose mutase family.</text>
</comment>
<reference evidence="10 11" key="1">
    <citation type="submission" date="2016-10" db="EMBL/GenBank/DDBJ databases">
        <authorList>
            <person name="de Groot N.N."/>
        </authorList>
    </citation>
    <scope>NUCLEOTIDE SEQUENCE [LARGE SCALE GENOMIC DNA]</scope>
    <source>
        <strain evidence="10 11">DSM 6793</strain>
    </source>
</reference>
<dbReference type="GO" id="GO:0000287">
    <property type="term" value="F:magnesium ion binding"/>
    <property type="evidence" value="ECO:0007669"/>
    <property type="project" value="InterPro"/>
</dbReference>
<evidence type="ECO:0000256" key="5">
    <source>
        <dbReference type="ARBA" id="ARBA00022842"/>
    </source>
</evidence>
<dbReference type="InterPro" id="IPR036900">
    <property type="entry name" value="A-D-PHexomutase_C_sf"/>
</dbReference>
<dbReference type="PANTHER" id="PTHR45745">
    <property type="entry name" value="PHOSPHOMANNOMUTASE 45A"/>
    <property type="match status" value="1"/>
</dbReference>
<evidence type="ECO:0000256" key="4">
    <source>
        <dbReference type="ARBA" id="ARBA00022723"/>
    </source>
</evidence>
<evidence type="ECO:0000256" key="1">
    <source>
        <dbReference type="ARBA" id="ARBA00001946"/>
    </source>
</evidence>
<dbReference type="EMBL" id="FOLE01000011">
    <property type="protein sequence ID" value="SFC88383.1"/>
    <property type="molecule type" value="Genomic_DNA"/>
</dbReference>
<dbReference type="InterPro" id="IPR005845">
    <property type="entry name" value="A-D-PHexomutase_a/b/a-II"/>
</dbReference>
<keyword evidence="11" id="KW-1185">Reference proteome</keyword>
<dbReference type="InterPro" id="IPR005846">
    <property type="entry name" value="A-D-PHexomutase_a/b/a-III"/>
</dbReference>
<dbReference type="Pfam" id="PF02879">
    <property type="entry name" value="PGM_PMM_II"/>
    <property type="match status" value="1"/>
</dbReference>
<evidence type="ECO:0000256" key="3">
    <source>
        <dbReference type="ARBA" id="ARBA00022553"/>
    </source>
</evidence>
<protein>
    <submittedName>
        <fullName evidence="10">Phosphoglucomutase</fullName>
    </submittedName>
</protein>
<keyword evidence="6" id="KW-0413">Isomerase</keyword>
<evidence type="ECO:0000259" key="9">
    <source>
        <dbReference type="Pfam" id="PF02880"/>
    </source>
</evidence>
<dbReference type="Proteomes" id="UP000199514">
    <property type="component" value="Unassembled WGS sequence"/>
</dbReference>
<keyword evidence="3" id="KW-0597">Phosphoprotein</keyword>
<dbReference type="PANTHER" id="PTHR45745:SF1">
    <property type="entry name" value="PHOSPHOGLUCOMUTASE 2B-RELATED"/>
    <property type="match status" value="1"/>
</dbReference>